<evidence type="ECO:0000256" key="3">
    <source>
        <dbReference type="ARBA" id="ARBA00022989"/>
    </source>
</evidence>
<feature type="domain" description="Ubiquitin-like" evidence="7">
    <location>
        <begin position="4"/>
        <end position="64"/>
    </location>
</feature>
<dbReference type="Proteomes" id="UP001212997">
    <property type="component" value="Unassembled WGS sequence"/>
</dbReference>
<dbReference type="PROSITE" id="PS50053">
    <property type="entry name" value="UBIQUITIN_2"/>
    <property type="match status" value="1"/>
</dbReference>
<evidence type="ECO:0000256" key="1">
    <source>
        <dbReference type="ARBA" id="ARBA00004370"/>
    </source>
</evidence>
<dbReference type="Gene3D" id="3.10.20.90">
    <property type="entry name" value="Phosphatidylinositol 3-kinase Catalytic Subunit, Chain A, domain 1"/>
    <property type="match status" value="1"/>
</dbReference>
<organism evidence="8 9">
    <name type="scientific">Meripilus lineatus</name>
    <dbReference type="NCBI Taxonomy" id="2056292"/>
    <lineage>
        <taxon>Eukaryota</taxon>
        <taxon>Fungi</taxon>
        <taxon>Dikarya</taxon>
        <taxon>Basidiomycota</taxon>
        <taxon>Agaricomycotina</taxon>
        <taxon>Agaricomycetes</taxon>
        <taxon>Polyporales</taxon>
        <taxon>Meripilaceae</taxon>
        <taxon>Meripilus</taxon>
    </lineage>
</organism>
<feature type="region of interest" description="Disordered" evidence="5">
    <location>
        <begin position="456"/>
        <end position="501"/>
    </location>
</feature>
<feature type="region of interest" description="Disordered" evidence="5">
    <location>
        <begin position="83"/>
        <end position="120"/>
    </location>
</feature>
<dbReference type="InterPro" id="IPR039751">
    <property type="entry name" value="HERPUD1/2"/>
</dbReference>
<feature type="region of interest" description="Disordered" evidence="5">
    <location>
        <begin position="367"/>
        <end position="389"/>
    </location>
</feature>
<keyword evidence="2 6" id="KW-0812">Transmembrane</keyword>
<dbReference type="GO" id="GO:0030968">
    <property type="term" value="P:endoplasmic reticulum unfolded protein response"/>
    <property type="evidence" value="ECO:0007669"/>
    <property type="project" value="TreeGrafter"/>
</dbReference>
<feature type="compositionally biased region" description="Polar residues" evidence="5">
    <location>
        <begin position="471"/>
        <end position="484"/>
    </location>
</feature>
<feature type="transmembrane region" description="Helical" evidence="6">
    <location>
        <begin position="323"/>
        <end position="341"/>
    </location>
</feature>
<proteinExistence type="predicted"/>
<comment type="caution">
    <text evidence="8">The sequence shown here is derived from an EMBL/GenBank/DDBJ whole genome shotgun (WGS) entry which is preliminary data.</text>
</comment>
<dbReference type="CDD" id="cd17039">
    <property type="entry name" value="Ubl_ubiquitin_like"/>
    <property type="match status" value="1"/>
</dbReference>
<keyword evidence="4 6" id="KW-0472">Membrane</keyword>
<dbReference type="AlphaFoldDB" id="A0AAD5VFJ1"/>
<evidence type="ECO:0000313" key="9">
    <source>
        <dbReference type="Proteomes" id="UP001212997"/>
    </source>
</evidence>
<feature type="compositionally biased region" description="Low complexity" evidence="5">
    <location>
        <begin position="95"/>
        <end position="111"/>
    </location>
</feature>
<evidence type="ECO:0000256" key="4">
    <source>
        <dbReference type="ARBA" id="ARBA00023136"/>
    </source>
</evidence>
<evidence type="ECO:0000256" key="6">
    <source>
        <dbReference type="SAM" id="Phobius"/>
    </source>
</evidence>
<dbReference type="SUPFAM" id="SSF54236">
    <property type="entry name" value="Ubiquitin-like"/>
    <property type="match status" value="1"/>
</dbReference>
<dbReference type="GO" id="GO:0016020">
    <property type="term" value="C:membrane"/>
    <property type="evidence" value="ECO:0007669"/>
    <property type="project" value="UniProtKB-SubCell"/>
</dbReference>
<dbReference type="EMBL" id="JANAWD010000033">
    <property type="protein sequence ID" value="KAJ3490106.1"/>
    <property type="molecule type" value="Genomic_DNA"/>
</dbReference>
<dbReference type="PANTHER" id="PTHR12943:SF27">
    <property type="entry name" value="HOMOCYSTEINE-INDUCED ENDOPLASMIC RETICULUM PROTEIN, ISOFORM A"/>
    <property type="match status" value="1"/>
</dbReference>
<dbReference type="PANTHER" id="PTHR12943">
    <property type="entry name" value="HOMOCYSTEINE-RESPONSIVE ENDOPLASMIC RETICULUM-RESIDENT UNIQUITIN-LIKE DOMAIN HERPUD PROTEIN FAMILY MEMBER"/>
    <property type="match status" value="1"/>
</dbReference>
<evidence type="ECO:0000256" key="2">
    <source>
        <dbReference type="ARBA" id="ARBA00022692"/>
    </source>
</evidence>
<gene>
    <name evidence="8" type="ORF">NLI96_g1680</name>
</gene>
<reference evidence="8" key="1">
    <citation type="submission" date="2022-07" db="EMBL/GenBank/DDBJ databases">
        <title>Genome Sequence of Physisporinus lineatus.</title>
        <authorList>
            <person name="Buettner E."/>
        </authorList>
    </citation>
    <scope>NUCLEOTIDE SEQUENCE</scope>
    <source>
        <strain evidence="8">VT162</strain>
    </source>
</reference>
<evidence type="ECO:0000313" key="8">
    <source>
        <dbReference type="EMBL" id="KAJ3490106.1"/>
    </source>
</evidence>
<keyword evidence="3 6" id="KW-1133">Transmembrane helix</keyword>
<dbReference type="InterPro" id="IPR000626">
    <property type="entry name" value="Ubiquitin-like_dom"/>
</dbReference>
<feature type="transmembrane region" description="Helical" evidence="6">
    <location>
        <begin position="294"/>
        <end position="317"/>
    </location>
</feature>
<evidence type="ECO:0000259" key="7">
    <source>
        <dbReference type="PROSITE" id="PS50053"/>
    </source>
</evidence>
<accession>A0AAD5VFJ1</accession>
<comment type="subcellular location">
    <subcellularLocation>
        <location evidence="1">Membrane</location>
    </subcellularLocation>
</comment>
<sequence>MALVDLRVEFAAASHSFQVQVPQDASILDVKHEIKRRCPGNPREDGQRIIWRGRLLEDDERVADIWKSPDDVRIVHLAVRPSAWTTEPPMPPNAPSASSQSPYRSQSYPQPNVNYSHHTQPSSIPLPLVVAKHKAAIHVLTHGHLPPVTASELTQQASLRQYTISIIQSYGWSWPSILDEEYPPAVDSPDTLKYERVTLENHPYLKLTNPNATPSPCQAHAIRVLTHTFALLAIPTTPDPTSFPRLPPSGLPYTTPATYHFQQFGFPPARVAPNQNANQNPNDRNGRVRIEIRIPLRALVVPLVMLAFRTVLLMYFFSPSKRPVFGVLLSAWILYEAWGAFRAVLGNGAVGQAGGVAGVVGNNQNGNINPAGQNGRIPPGGPNTNSNQRRSQVGALLDSVAEMNLGAEDAILAVNDRRQDSAPSLGHRVKTFVGLLVTTLHPAVWDRRRNVLRRREARVRTEANARDAATPPQNAEGNDGPTTETEPRAHPSAHLVELHEGRPQWVKDYVERVQMSEWADDA</sequence>
<keyword evidence="9" id="KW-1185">Reference proteome</keyword>
<evidence type="ECO:0000256" key="5">
    <source>
        <dbReference type="SAM" id="MobiDB-lite"/>
    </source>
</evidence>
<name>A0AAD5VFJ1_9APHY</name>
<dbReference type="InterPro" id="IPR029071">
    <property type="entry name" value="Ubiquitin-like_domsf"/>
</dbReference>
<protein>
    <recommendedName>
        <fullName evidence="7">Ubiquitin-like domain-containing protein</fullName>
    </recommendedName>
</protein>